<feature type="domain" description="ANTAR" evidence="4">
    <location>
        <begin position="264"/>
        <end position="325"/>
    </location>
</feature>
<dbReference type="GO" id="GO:0003723">
    <property type="term" value="F:RNA binding"/>
    <property type="evidence" value="ECO:0007669"/>
    <property type="project" value="InterPro"/>
</dbReference>
<dbReference type="EMBL" id="JAERRA010000001">
    <property type="protein sequence ID" value="MBL0718313.1"/>
    <property type="molecule type" value="Genomic_DNA"/>
</dbReference>
<dbReference type="InterPro" id="IPR005561">
    <property type="entry name" value="ANTAR"/>
</dbReference>
<dbReference type="SMART" id="SM00448">
    <property type="entry name" value="REC"/>
    <property type="match status" value="1"/>
</dbReference>
<dbReference type="SMART" id="SM01012">
    <property type="entry name" value="ANTAR"/>
    <property type="match status" value="1"/>
</dbReference>
<dbReference type="GO" id="GO:0000160">
    <property type="term" value="P:phosphorelay signal transduction system"/>
    <property type="evidence" value="ECO:0007669"/>
    <property type="project" value="InterPro"/>
</dbReference>
<evidence type="ECO:0000313" key="6">
    <source>
        <dbReference type="Proteomes" id="UP000643207"/>
    </source>
</evidence>
<evidence type="ECO:0000256" key="1">
    <source>
        <dbReference type="PROSITE-ProRule" id="PRU00169"/>
    </source>
</evidence>
<evidence type="ECO:0000259" key="4">
    <source>
        <dbReference type="PROSITE" id="PS50921"/>
    </source>
</evidence>
<accession>A0A9X0XCC1</accession>
<dbReference type="Pfam" id="PF03861">
    <property type="entry name" value="ANTAR"/>
    <property type="match status" value="1"/>
</dbReference>
<name>A0A9X0XCC1_9BURK</name>
<evidence type="ECO:0000256" key="2">
    <source>
        <dbReference type="SAM" id="MobiDB-lite"/>
    </source>
</evidence>
<dbReference type="AlphaFoldDB" id="A0A9X0XCC1"/>
<feature type="region of interest" description="Disordered" evidence="2">
    <location>
        <begin position="70"/>
        <end position="136"/>
    </location>
</feature>
<dbReference type="Pfam" id="PF00072">
    <property type="entry name" value="Response_reg"/>
    <property type="match status" value="1"/>
</dbReference>
<dbReference type="PANTHER" id="PTHR43367">
    <property type="match status" value="1"/>
</dbReference>
<keyword evidence="6" id="KW-1185">Reference proteome</keyword>
<dbReference type="PROSITE" id="PS50110">
    <property type="entry name" value="RESPONSE_REGULATORY"/>
    <property type="match status" value="1"/>
</dbReference>
<feature type="domain" description="Response regulatory" evidence="3">
    <location>
        <begin position="144"/>
        <end position="258"/>
    </location>
</feature>
<dbReference type="InterPro" id="IPR011006">
    <property type="entry name" value="CheY-like_superfamily"/>
</dbReference>
<dbReference type="SUPFAM" id="SSF52172">
    <property type="entry name" value="CheY-like"/>
    <property type="match status" value="1"/>
</dbReference>
<dbReference type="InterPro" id="IPR036388">
    <property type="entry name" value="WH-like_DNA-bd_sf"/>
</dbReference>
<dbReference type="PROSITE" id="PS50921">
    <property type="entry name" value="ANTAR"/>
    <property type="match status" value="1"/>
</dbReference>
<gene>
    <name evidence="5" type="ORF">JI742_00270</name>
</gene>
<reference evidence="5 6" key="1">
    <citation type="submission" date="2021-01" db="EMBL/GenBank/DDBJ databases">
        <title>Piscinibacter sp. Jin2 Genome sequencing and assembly.</title>
        <authorList>
            <person name="Kim I."/>
        </authorList>
    </citation>
    <scope>NUCLEOTIDE SEQUENCE [LARGE SCALE GENOMIC DNA]</scope>
    <source>
        <strain evidence="5 6">Jin2</strain>
    </source>
</reference>
<comment type="caution">
    <text evidence="5">The sequence shown here is derived from an EMBL/GenBank/DDBJ whole genome shotgun (WGS) entry which is preliminary data.</text>
</comment>
<dbReference type="PANTHER" id="PTHR43367:SF1">
    <property type="entry name" value="TWO-COMPONENT RESPONSE REGULATOR-LIKE APRR6-RELATED"/>
    <property type="match status" value="1"/>
</dbReference>
<sequence length="334" mass="35850">MPQNARRAVCQAPVGGFCFGSGASFEHTDPSLCHFARRTPVCVRLHRESGPDEPSGGGWWLDNRSAAVDSLSASRPRPATPGSTRSRGGSCPRAVRRRHQATGRAGVQLLQTPGHLSCDRPEAAVSEDLPAPTDPSRPAAAGLRVLLVDDGAHRVGLIQAELARQGCEVVGVLDAATLVHDCVSRLKPDVVIVDSESPTRDTLEHLATLSARNPRPVVVFSEDAATDTMRAAIKAGVSAYVVAGLQAERLAPVLHVAIARYEQDAALRAQLDEAQSQLAHRKTIEQAKTVLMDSQGLDEDGAHKRLRRLAMDRGMKLHEAAERVIDAQSWLRPA</sequence>
<protein>
    <submittedName>
        <fullName evidence="5">ANTAR domain-containing protein</fullName>
    </submittedName>
</protein>
<evidence type="ECO:0000259" key="3">
    <source>
        <dbReference type="PROSITE" id="PS50110"/>
    </source>
</evidence>
<dbReference type="Proteomes" id="UP000643207">
    <property type="component" value="Unassembled WGS sequence"/>
</dbReference>
<dbReference type="Gene3D" id="3.40.50.2300">
    <property type="match status" value="1"/>
</dbReference>
<feature type="modified residue" description="4-aspartylphosphate" evidence="1">
    <location>
        <position position="194"/>
    </location>
</feature>
<keyword evidence="1" id="KW-0597">Phosphoprotein</keyword>
<dbReference type="Gene3D" id="1.10.10.10">
    <property type="entry name" value="Winged helix-like DNA-binding domain superfamily/Winged helix DNA-binding domain"/>
    <property type="match status" value="1"/>
</dbReference>
<evidence type="ECO:0000313" key="5">
    <source>
        <dbReference type="EMBL" id="MBL0718313.1"/>
    </source>
</evidence>
<proteinExistence type="predicted"/>
<dbReference type="InterPro" id="IPR001789">
    <property type="entry name" value="Sig_transdc_resp-reg_receiver"/>
</dbReference>
<organism evidence="5 6">
    <name type="scientific">Aquariibacter lacus</name>
    <dbReference type="NCBI Taxonomy" id="2801332"/>
    <lineage>
        <taxon>Bacteria</taxon>
        <taxon>Pseudomonadati</taxon>
        <taxon>Pseudomonadota</taxon>
        <taxon>Betaproteobacteria</taxon>
        <taxon>Burkholderiales</taxon>
        <taxon>Sphaerotilaceae</taxon>
        <taxon>Aquariibacter</taxon>
    </lineage>
</organism>